<dbReference type="GO" id="GO:0016853">
    <property type="term" value="F:isomerase activity"/>
    <property type="evidence" value="ECO:0007669"/>
    <property type="project" value="UniProtKB-KW"/>
</dbReference>
<dbReference type="Pfam" id="PF01073">
    <property type="entry name" value="3Beta_HSD"/>
    <property type="match status" value="1"/>
</dbReference>
<keyword evidence="2" id="KW-0560">Oxidoreductase</keyword>
<sequence length="536" mass="58948">MAFITALTAALTGFTILVLYIRHNDKCLLAIPERVQAATTPRITEGDVRETAARLEKEVPLEEKFKAQLPPKTGRRYIIVGGGGFLGGWIATALLHRGEDPRKIRLLDLNPPTNYEVVDAVSKGTQFLKVDVTDTKSVEEAFSAPWAATNSDVPGVVPEVTIFHTAANIRFYERHRIFLSRSTRVNVQGTENVVKAAKDIGATVLVYTSSGSVAIKRARFWLWPWEKEPAAGGFVHAINDDQDMLPKVHEEFFSNYAVTKMMAESIVRGADKSRLQGEKVLRTGCLRPGNGIFGPRGDMLCGAYLVRETNPTWIQNSVQSFIYVENCALSHLLYERRLIDTINGSKNPDIGGQAFCIADPGKPPTYGDVYNTLSILSGGETTFPELSPTAMLAFAHVVESYYIARHYLIDIWGLPLLGRILPAIQGDIINLQPSLFALTQVHLLFDDSRARLSPQEGGLGYQGAWTTLEGLHKTFREHKNGVGWSSRSGKAGVSFGFKKKKVAKASVAEAQAAVGKIEDKMMETIGIGPVEMFNPK</sequence>
<dbReference type="PANTHER" id="PTHR43245">
    <property type="entry name" value="BIFUNCTIONAL POLYMYXIN RESISTANCE PROTEIN ARNA"/>
    <property type="match status" value="1"/>
</dbReference>
<keyword evidence="3" id="KW-0472">Membrane</keyword>
<dbReference type="InterPro" id="IPR050177">
    <property type="entry name" value="Lipid_A_modif_metabolic_enz"/>
</dbReference>
<dbReference type="AlphaFoldDB" id="A0A5C3M8E6"/>
<dbReference type="PANTHER" id="PTHR43245:SF51">
    <property type="entry name" value="SHORT CHAIN DEHYDROGENASE_REDUCTASE FAMILY 42E, MEMBER 2"/>
    <property type="match status" value="1"/>
</dbReference>
<keyword evidence="3" id="KW-0812">Transmembrane</keyword>
<name>A0A5C3M8E6_9AGAR</name>
<dbReference type="Gene3D" id="3.40.50.720">
    <property type="entry name" value="NAD(P)-binding Rossmann-like Domain"/>
    <property type="match status" value="1"/>
</dbReference>
<feature type="domain" description="3-beta hydroxysteroid dehydrogenase/isomerase" evidence="4">
    <location>
        <begin position="78"/>
        <end position="371"/>
    </location>
</feature>
<evidence type="ECO:0000256" key="2">
    <source>
        <dbReference type="ARBA" id="ARBA00023002"/>
    </source>
</evidence>
<dbReference type="GO" id="GO:0016616">
    <property type="term" value="F:oxidoreductase activity, acting on the CH-OH group of donors, NAD or NADP as acceptor"/>
    <property type="evidence" value="ECO:0007669"/>
    <property type="project" value="InterPro"/>
</dbReference>
<reference evidence="5 6" key="1">
    <citation type="journal article" date="2019" name="Nat. Ecol. Evol.">
        <title>Megaphylogeny resolves global patterns of mushroom evolution.</title>
        <authorList>
            <person name="Varga T."/>
            <person name="Krizsan K."/>
            <person name="Foldi C."/>
            <person name="Dima B."/>
            <person name="Sanchez-Garcia M."/>
            <person name="Sanchez-Ramirez S."/>
            <person name="Szollosi G.J."/>
            <person name="Szarkandi J.G."/>
            <person name="Papp V."/>
            <person name="Albert L."/>
            <person name="Andreopoulos W."/>
            <person name="Angelini C."/>
            <person name="Antonin V."/>
            <person name="Barry K.W."/>
            <person name="Bougher N.L."/>
            <person name="Buchanan P."/>
            <person name="Buyck B."/>
            <person name="Bense V."/>
            <person name="Catcheside P."/>
            <person name="Chovatia M."/>
            <person name="Cooper J."/>
            <person name="Damon W."/>
            <person name="Desjardin D."/>
            <person name="Finy P."/>
            <person name="Geml J."/>
            <person name="Haridas S."/>
            <person name="Hughes K."/>
            <person name="Justo A."/>
            <person name="Karasinski D."/>
            <person name="Kautmanova I."/>
            <person name="Kiss B."/>
            <person name="Kocsube S."/>
            <person name="Kotiranta H."/>
            <person name="LaButti K.M."/>
            <person name="Lechner B.E."/>
            <person name="Liimatainen K."/>
            <person name="Lipzen A."/>
            <person name="Lukacs Z."/>
            <person name="Mihaltcheva S."/>
            <person name="Morgado L.N."/>
            <person name="Niskanen T."/>
            <person name="Noordeloos M.E."/>
            <person name="Ohm R.A."/>
            <person name="Ortiz-Santana B."/>
            <person name="Ovrebo C."/>
            <person name="Racz N."/>
            <person name="Riley R."/>
            <person name="Savchenko A."/>
            <person name="Shiryaev A."/>
            <person name="Soop K."/>
            <person name="Spirin V."/>
            <person name="Szebenyi C."/>
            <person name="Tomsovsky M."/>
            <person name="Tulloss R.E."/>
            <person name="Uehling J."/>
            <person name="Grigoriev I.V."/>
            <person name="Vagvolgyi C."/>
            <person name="Papp T."/>
            <person name="Martin F.M."/>
            <person name="Miettinen O."/>
            <person name="Hibbett D.S."/>
            <person name="Nagy L.G."/>
        </authorList>
    </citation>
    <scope>NUCLEOTIDE SEQUENCE [LARGE SCALE GENOMIC DNA]</scope>
    <source>
        <strain evidence="5 6">CBS 166.37</strain>
    </source>
</reference>
<proteinExistence type="inferred from homology"/>
<dbReference type="EMBL" id="ML213594">
    <property type="protein sequence ID" value="TFK41530.1"/>
    <property type="molecule type" value="Genomic_DNA"/>
</dbReference>
<dbReference type="OrthoDB" id="10058185at2759"/>
<dbReference type="GO" id="GO:0006694">
    <property type="term" value="P:steroid biosynthetic process"/>
    <property type="evidence" value="ECO:0007669"/>
    <property type="project" value="InterPro"/>
</dbReference>
<dbReference type="InterPro" id="IPR036291">
    <property type="entry name" value="NAD(P)-bd_dom_sf"/>
</dbReference>
<dbReference type="Proteomes" id="UP000308652">
    <property type="component" value="Unassembled WGS sequence"/>
</dbReference>
<feature type="transmembrane region" description="Helical" evidence="3">
    <location>
        <begin position="77"/>
        <end position="95"/>
    </location>
</feature>
<comment type="similarity">
    <text evidence="1">Belongs to the 3-beta-HSD family.</text>
</comment>
<organism evidence="5 6">
    <name type="scientific">Crucibulum laeve</name>
    <dbReference type="NCBI Taxonomy" id="68775"/>
    <lineage>
        <taxon>Eukaryota</taxon>
        <taxon>Fungi</taxon>
        <taxon>Dikarya</taxon>
        <taxon>Basidiomycota</taxon>
        <taxon>Agaricomycotina</taxon>
        <taxon>Agaricomycetes</taxon>
        <taxon>Agaricomycetidae</taxon>
        <taxon>Agaricales</taxon>
        <taxon>Agaricineae</taxon>
        <taxon>Nidulariaceae</taxon>
        <taxon>Crucibulum</taxon>
    </lineage>
</organism>
<evidence type="ECO:0000256" key="1">
    <source>
        <dbReference type="ARBA" id="ARBA00009219"/>
    </source>
</evidence>
<keyword evidence="6" id="KW-1185">Reference proteome</keyword>
<evidence type="ECO:0000256" key="3">
    <source>
        <dbReference type="SAM" id="Phobius"/>
    </source>
</evidence>
<dbReference type="STRING" id="68775.A0A5C3M8E6"/>
<dbReference type="InterPro" id="IPR002225">
    <property type="entry name" value="3Beta_OHSteriod_DH/Estase"/>
</dbReference>
<dbReference type="SUPFAM" id="SSF51735">
    <property type="entry name" value="NAD(P)-binding Rossmann-fold domains"/>
    <property type="match status" value="1"/>
</dbReference>
<gene>
    <name evidence="5" type="ORF">BDQ12DRAFT_733051</name>
</gene>
<accession>A0A5C3M8E6</accession>
<protein>
    <submittedName>
        <fullName evidence="5">3-beta hydroxysteroid dehydrogenase/isomerase family-domain-containing protein</fullName>
    </submittedName>
</protein>
<keyword evidence="5" id="KW-0413">Isomerase</keyword>
<evidence type="ECO:0000313" key="5">
    <source>
        <dbReference type="EMBL" id="TFK41530.1"/>
    </source>
</evidence>
<evidence type="ECO:0000259" key="4">
    <source>
        <dbReference type="Pfam" id="PF01073"/>
    </source>
</evidence>
<evidence type="ECO:0000313" key="6">
    <source>
        <dbReference type="Proteomes" id="UP000308652"/>
    </source>
</evidence>
<keyword evidence="3" id="KW-1133">Transmembrane helix</keyword>